<name>A0A1G9FSR9_9MICO</name>
<proteinExistence type="predicted"/>
<dbReference type="EMBL" id="FNFU01000018">
    <property type="protein sequence ID" value="SDK91461.1"/>
    <property type="molecule type" value="Genomic_DNA"/>
</dbReference>
<sequence>MSDAEFSSRAVQRGRTRITARALEKIVSAVAADAFGVEQKRVSLQIEDARGELSLWVKTPLPVPSLEEIREDPARVADGGGPVLERANRAQENIREHVQRITGSAVARVMVEITGADVTPQRRVK</sequence>
<protein>
    <recommendedName>
        <fullName evidence="3">Asp23/Gls24 family envelope stress response protein</fullName>
    </recommendedName>
</protein>
<dbReference type="AlphaFoldDB" id="A0A1G9FSR9"/>
<dbReference type="STRING" id="386301.SAMN05216282_1188"/>
<accession>A0A1G9FSR9</accession>
<reference evidence="1 2" key="1">
    <citation type="submission" date="2016-10" db="EMBL/GenBank/DDBJ databases">
        <authorList>
            <person name="de Groot N.N."/>
        </authorList>
    </citation>
    <scope>NUCLEOTIDE SEQUENCE [LARGE SCALE GENOMIC DNA]</scope>
    <source>
        <strain evidence="1 2">CGMCC 1.5382</strain>
    </source>
</reference>
<dbReference type="Proteomes" id="UP000198701">
    <property type="component" value="Unassembled WGS sequence"/>
</dbReference>
<evidence type="ECO:0008006" key="3">
    <source>
        <dbReference type="Google" id="ProtNLM"/>
    </source>
</evidence>
<dbReference type="RefSeq" id="WP_092324448.1">
    <property type="nucleotide sequence ID" value="NZ_FNFU01000018.1"/>
</dbReference>
<keyword evidence="2" id="KW-1185">Reference proteome</keyword>
<evidence type="ECO:0000313" key="1">
    <source>
        <dbReference type="EMBL" id="SDK91461.1"/>
    </source>
</evidence>
<organism evidence="1 2">
    <name type="scientific">Cryobacterium psychrotolerans</name>
    <dbReference type="NCBI Taxonomy" id="386301"/>
    <lineage>
        <taxon>Bacteria</taxon>
        <taxon>Bacillati</taxon>
        <taxon>Actinomycetota</taxon>
        <taxon>Actinomycetes</taxon>
        <taxon>Micrococcales</taxon>
        <taxon>Microbacteriaceae</taxon>
        <taxon>Cryobacterium</taxon>
    </lineage>
</organism>
<gene>
    <name evidence="1" type="ORF">SAMN05216282_1188</name>
</gene>
<dbReference type="OrthoDB" id="5122951at2"/>
<evidence type="ECO:0000313" key="2">
    <source>
        <dbReference type="Proteomes" id="UP000198701"/>
    </source>
</evidence>